<evidence type="ECO:0000313" key="3">
    <source>
        <dbReference type="Proteomes" id="UP001338125"/>
    </source>
</evidence>
<feature type="compositionally biased region" description="Polar residues" evidence="1">
    <location>
        <begin position="1"/>
        <end position="21"/>
    </location>
</feature>
<dbReference type="EMBL" id="JAVFKD010000016">
    <property type="protein sequence ID" value="KAK5988255.1"/>
    <property type="molecule type" value="Genomic_DNA"/>
</dbReference>
<feature type="compositionally biased region" description="Basic and acidic residues" evidence="1">
    <location>
        <begin position="142"/>
        <end position="152"/>
    </location>
</feature>
<organism evidence="2 3">
    <name type="scientific">Cladobotryum mycophilum</name>
    <dbReference type="NCBI Taxonomy" id="491253"/>
    <lineage>
        <taxon>Eukaryota</taxon>
        <taxon>Fungi</taxon>
        <taxon>Dikarya</taxon>
        <taxon>Ascomycota</taxon>
        <taxon>Pezizomycotina</taxon>
        <taxon>Sordariomycetes</taxon>
        <taxon>Hypocreomycetidae</taxon>
        <taxon>Hypocreales</taxon>
        <taxon>Hypocreaceae</taxon>
        <taxon>Cladobotryum</taxon>
    </lineage>
</organism>
<reference evidence="2 3" key="1">
    <citation type="submission" date="2024-01" db="EMBL/GenBank/DDBJ databases">
        <title>Complete genome of Cladobotryum mycophilum ATHUM6906.</title>
        <authorList>
            <person name="Christinaki A.C."/>
            <person name="Myridakis A.I."/>
            <person name="Kouvelis V.N."/>
        </authorList>
    </citation>
    <scope>NUCLEOTIDE SEQUENCE [LARGE SCALE GENOMIC DNA]</scope>
    <source>
        <strain evidence="2 3">ATHUM6906</strain>
    </source>
</reference>
<dbReference type="Proteomes" id="UP001338125">
    <property type="component" value="Unassembled WGS sequence"/>
</dbReference>
<feature type="region of interest" description="Disordered" evidence="1">
    <location>
        <begin position="1"/>
        <end position="50"/>
    </location>
</feature>
<gene>
    <name evidence="2" type="ORF">PT974_12396</name>
</gene>
<evidence type="ECO:0000256" key="1">
    <source>
        <dbReference type="SAM" id="MobiDB-lite"/>
    </source>
</evidence>
<proteinExistence type="predicted"/>
<feature type="region of interest" description="Disordered" evidence="1">
    <location>
        <begin position="142"/>
        <end position="161"/>
    </location>
</feature>
<comment type="caution">
    <text evidence="2">The sequence shown here is derived from an EMBL/GenBank/DDBJ whole genome shotgun (WGS) entry which is preliminary data.</text>
</comment>
<sequence length="161" mass="18264">MSENNQEAESSGSKPQAQVDQMTDDEKKQTWTEWAKGFKPPVNFSQMSDEEKKQTYMEWAKEKYNEQYESWMPWIEDYFLKWFTKDNKASYTTRDTLDKTKVTGIEQVDTAQDAVGGELATQVGQGGILQPIGDMASKEGINRAERQGKDEGGGYLPTGLI</sequence>
<accession>A0ABR0S7X3</accession>
<evidence type="ECO:0000313" key="2">
    <source>
        <dbReference type="EMBL" id="KAK5988255.1"/>
    </source>
</evidence>
<protein>
    <submittedName>
        <fullName evidence="2">Uncharacterized protein</fullName>
    </submittedName>
</protein>
<keyword evidence="3" id="KW-1185">Reference proteome</keyword>
<name>A0ABR0S7X3_9HYPO</name>